<keyword evidence="7" id="KW-1185">Reference proteome</keyword>
<feature type="region of interest" description="Disordered" evidence="4">
    <location>
        <begin position="147"/>
        <end position="169"/>
    </location>
</feature>
<evidence type="ECO:0000313" key="7">
    <source>
        <dbReference type="Proteomes" id="UP000596063"/>
    </source>
</evidence>
<dbReference type="AlphaFoldDB" id="A0A7T4USW5"/>
<accession>A0A7T4USW5</accession>
<keyword evidence="1" id="KW-0456">Lyase</keyword>
<proteinExistence type="predicted"/>
<evidence type="ECO:0000259" key="5">
    <source>
        <dbReference type="Pfam" id="PF06094"/>
    </source>
</evidence>
<evidence type="ECO:0000313" key="6">
    <source>
        <dbReference type="EMBL" id="QQD19850.1"/>
    </source>
</evidence>
<dbReference type="GO" id="GO:0003839">
    <property type="term" value="F:gamma-glutamylcyclotransferase activity"/>
    <property type="evidence" value="ECO:0007669"/>
    <property type="project" value="InterPro"/>
</dbReference>
<feature type="binding site" evidence="3">
    <location>
        <begin position="6"/>
        <end position="11"/>
    </location>
    <ligand>
        <name>substrate</name>
    </ligand>
</feature>
<evidence type="ECO:0000256" key="3">
    <source>
        <dbReference type="PIRSR" id="PIRSR617939-2"/>
    </source>
</evidence>
<keyword evidence="6" id="KW-0808">Transferase</keyword>
<dbReference type="KEGG" id="snan:I6N98_08435"/>
<dbReference type="PANTHER" id="PTHR12935:SF0">
    <property type="entry name" value="GAMMA-GLUTAMYLCYCLOTRANSFERASE"/>
    <property type="match status" value="1"/>
</dbReference>
<evidence type="ECO:0000256" key="1">
    <source>
        <dbReference type="ARBA" id="ARBA00023239"/>
    </source>
</evidence>
<dbReference type="InterPro" id="IPR013024">
    <property type="entry name" value="GGCT-like"/>
</dbReference>
<dbReference type="GO" id="GO:0016740">
    <property type="term" value="F:transferase activity"/>
    <property type="evidence" value="ECO:0007669"/>
    <property type="project" value="UniProtKB-KW"/>
</dbReference>
<reference evidence="6 7" key="1">
    <citation type="submission" date="2020-12" db="EMBL/GenBank/DDBJ databases">
        <authorList>
            <person name="Shan Y."/>
        </authorList>
    </citation>
    <scope>NUCLEOTIDE SEQUENCE [LARGE SCALE GENOMIC DNA]</scope>
    <source>
        <strain evidence="7">csc3.9</strain>
    </source>
</reference>
<feature type="compositionally biased region" description="Low complexity" evidence="4">
    <location>
        <begin position="150"/>
        <end position="162"/>
    </location>
</feature>
<dbReference type="InterPro" id="IPR036568">
    <property type="entry name" value="GGCT-like_sf"/>
</dbReference>
<dbReference type="InterPro" id="IPR009288">
    <property type="entry name" value="AIG2-like_dom"/>
</dbReference>
<dbReference type="Proteomes" id="UP000596063">
    <property type="component" value="Chromosome"/>
</dbReference>
<dbReference type="EMBL" id="CP066167">
    <property type="protein sequence ID" value="QQD19850.1"/>
    <property type="molecule type" value="Genomic_DNA"/>
</dbReference>
<dbReference type="Gene3D" id="3.10.490.10">
    <property type="entry name" value="Gamma-glutamyl cyclotransferase-like"/>
    <property type="match status" value="1"/>
</dbReference>
<dbReference type="PANTHER" id="PTHR12935">
    <property type="entry name" value="GAMMA-GLUTAMYLCYCLOTRANSFERASE"/>
    <property type="match status" value="1"/>
</dbReference>
<evidence type="ECO:0000256" key="2">
    <source>
        <dbReference type="PIRSR" id="PIRSR617939-1"/>
    </source>
</evidence>
<protein>
    <submittedName>
        <fullName evidence="6">Gamma-glutamylcyclotransferase</fullName>
    </submittedName>
</protein>
<feature type="active site" description="Proton acceptor" evidence="2">
    <location>
        <position position="83"/>
    </location>
</feature>
<dbReference type="SUPFAM" id="SSF110857">
    <property type="entry name" value="Gamma-glutamyl cyclotransferase-like"/>
    <property type="match status" value="1"/>
</dbReference>
<dbReference type="InterPro" id="IPR017939">
    <property type="entry name" value="G-Glutamylcylcotransferase"/>
</dbReference>
<dbReference type="Pfam" id="PF06094">
    <property type="entry name" value="GGACT"/>
    <property type="match status" value="1"/>
</dbReference>
<dbReference type="CDD" id="cd06661">
    <property type="entry name" value="GGCT_like"/>
    <property type="match status" value="1"/>
</dbReference>
<sequence length="169" mass="18865">MSSQFYFAYGSNMNPARMQARELHFRSAHRAHLPGYELCFNKQSHSRPEVAYANIRPASGAVVEGVLYQLADTAAVAGMDVYEGTPVRYSRECVHVWCDNRPVPAWVYMANPAYINNSLLPEERYLAHLLAGEAFLSPGYLARLRAQAASPSPDSDTTYDSNDGLRFNV</sequence>
<evidence type="ECO:0000256" key="4">
    <source>
        <dbReference type="SAM" id="MobiDB-lite"/>
    </source>
</evidence>
<gene>
    <name evidence="6" type="ORF">I6N98_08435</name>
</gene>
<feature type="domain" description="Gamma-glutamylcyclotransferase AIG2-like" evidence="5">
    <location>
        <begin position="6"/>
        <end position="118"/>
    </location>
</feature>
<name>A0A7T4USW5_9GAMM</name>
<dbReference type="RefSeq" id="WP_198571334.1">
    <property type="nucleotide sequence ID" value="NZ_CP066167.1"/>
</dbReference>
<organism evidence="6 7">
    <name type="scientific">Spongiibacter nanhainus</name>
    <dbReference type="NCBI Taxonomy" id="2794344"/>
    <lineage>
        <taxon>Bacteria</taxon>
        <taxon>Pseudomonadati</taxon>
        <taxon>Pseudomonadota</taxon>
        <taxon>Gammaproteobacteria</taxon>
        <taxon>Cellvibrionales</taxon>
        <taxon>Spongiibacteraceae</taxon>
        <taxon>Spongiibacter</taxon>
    </lineage>
</organism>